<dbReference type="PANTHER" id="PTHR38075:SF1">
    <property type="entry name" value="DUF4139 DOMAIN-CONTAINING PROTEIN"/>
    <property type="match status" value="1"/>
</dbReference>
<name>A0A497ES85_9CREN</name>
<dbReference type="Proteomes" id="UP000278475">
    <property type="component" value="Unassembled WGS sequence"/>
</dbReference>
<dbReference type="EMBL" id="QMQV01000035">
    <property type="protein sequence ID" value="RLE49438.1"/>
    <property type="molecule type" value="Genomic_DNA"/>
</dbReference>
<evidence type="ECO:0000313" key="1">
    <source>
        <dbReference type="EMBL" id="RLE49438.1"/>
    </source>
</evidence>
<proteinExistence type="predicted"/>
<evidence type="ECO:0008006" key="3">
    <source>
        <dbReference type="Google" id="ProtNLM"/>
    </source>
</evidence>
<accession>A0A497ES85</accession>
<evidence type="ECO:0000313" key="2">
    <source>
        <dbReference type="Proteomes" id="UP000278475"/>
    </source>
</evidence>
<comment type="caution">
    <text evidence="1">The sequence shown here is derived from an EMBL/GenBank/DDBJ whole genome shotgun (WGS) entry which is preliminary data.</text>
</comment>
<sequence>MRIKGILKLTALIVVIALAGSYAAYNVYRFITPQVPLAPIEEITKIITHKEVKTPELTIYRDGYAIVKEYREVIVSLGVNEVKITNLPKTIDFENIVIEDSTDARAEIIEVSYCYDVNLENLLEKVLGNSITVVIDKVNVTGQLISYSPSEGLILKIGENILVLKSFDKLIIPSNITYLEVKPTILCKINATVAGKHELEISYLIKNISWYANYVLVLGEENKVKDFKLWAVVNNHAGKEYKLAKVTLMDYNLHPILNQSKSFGNLERSIHGIYKLKEEIEIPHSFTKQILLHAANNVSYSKEYVADWEEYGNTVQIVLLLNNSVENNLGITLPKGSLKLFKEDNGVLQLIKVCYVNSTEKGELMKIPLKEAQNIMFNRRQCSCKVINGTKIVTYELKLKNLGEKDTNIVVLEHVCEGGEVINATHRFTKTSVGIIEFHVNLKPHQEEVIVYEVMKGKVR</sequence>
<dbReference type="AlphaFoldDB" id="A0A497ES85"/>
<protein>
    <recommendedName>
        <fullName evidence="3">DUF4139 domain-containing protein</fullName>
    </recommendedName>
</protein>
<gene>
    <name evidence="1" type="ORF">DRJ31_04905</name>
</gene>
<organism evidence="1 2">
    <name type="scientific">Thermoproteota archaeon</name>
    <dbReference type="NCBI Taxonomy" id="2056631"/>
    <lineage>
        <taxon>Archaea</taxon>
        <taxon>Thermoproteota</taxon>
    </lineage>
</organism>
<dbReference type="PANTHER" id="PTHR38075">
    <property type="entry name" value="DUF4139 DOMAIN-CONTAINING PROTEIN"/>
    <property type="match status" value="1"/>
</dbReference>
<reference evidence="1 2" key="1">
    <citation type="submission" date="2018-06" db="EMBL/GenBank/DDBJ databases">
        <title>Extensive metabolic versatility and redundancy in microbially diverse, dynamic hydrothermal sediments.</title>
        <authorList>
            <person name="Dombrowski N."/>
            <person name="Teske A."/>
            <person name="Baker B.J."/>
        </authorList>
    </citation>
    <scope>NUCLEOTIDE SEQUENCE [LARGE SCALE GENOMIC DNA]</scope>
    <source>
        <strain evidence="1">B66_G16</strain>
    </source>
</reference>